<evidence type="ECO:0000313" key="4">
    <source>
        <dbReference type="Proteomes" id="UP000410492"/>
    </source>
</evidence>
<keyword evidence="1" id="KW-1133">Transmembrane helix</keyword>
<keyword evidence="4" id="KW-1185">Reference proteome</keyword>
<reference evidence="3 4" key="1">
    <citation type="submission" date="2019-01" db="EMBL/GenBank/DDBJ databases">
        <authorList>
            <person name="Sayadi A."/>
        </authorList>
    </citation>
    <scope>NUCLEOTIDE SEQUENCE [LARGE SCALE GENOMIC DNA]</scope>
</reference>
<dbReference type="OrthoDB" id="6771146at2759"/>
<gene>
    <name evidence="3" type="ORF">CALMAC_LOCUS11744</name>
</gene>
<protein>
    <recommendedName>
        <fullName evidence="2">Transposable element P transposase-like RNase H domain-containing protein</fullName>
    </recommendedName>
</protein>
<dbReference type="Proteomes" id="UP000410492">
    <property type="component" value="Unassembled WGS sequence"/>
</dbReference>
<proteinExistence type="predicted"/>
<dbReference type="InterPro" id="IPR048365">
    <property type="entry name" value="TNP-like_RNaseH_N"/>
</dbReference>
<accession>A0A653CTI4</accession>
<keyword evidence="1" id="KW-0812">Transmembrane</keyword>
<evidence type="ECO:0000313" key="3">
    <source>
        <dbReference type="EMBL" id="VEN51208.1"/>
    </source>
</evidence>
<dbReference type="Pfam" id="PF21787">
    <property type="entry name" value="TNP-like_RNaseH_N"/>
    <property type="match status" value="1"/>
</dbReference>
<feature type="transmembrane region" description="Helical" evidence="1">
    <location>
        <begin position="62"/>
        <end position="85"/>
    </location>
</feature>
<dbReference type="AlphaFoldDB" id="A0A653CTI4"/>
<feature type="non-terminal residue" evidence="3">
    <location>
        <position position="1"/>
    </location>
</feature>
<sequence>EIYIKETLDYKNGNLVGFAENDILSQAKTVQAFLISSVFGSMKEVVSLQPVRNISGDQLHEMVLSILKVLLGYGFIVVAVVTDNVRVNQNMLMKLTEGSADKHYFHLSPDYPTFVMFDTVHLLKNIRNNWLNLKNITKTFIFPDFDNNKLVRKANFVDIRNFYKLE</sequence>
<evidence type="ECO:0000256" key="1">
    <source>
        <dbReference type="SAM" id="Phobius"/>
    </source>
</evidence>
<feature type="non-terminal residue" evidence="3">
    <location>
        <position position="166"/>
    </location>
</feature>
<evidence type="ECO:0000259" key="2">
    <source>
        <dbReference type="Pfam" id="PF21787"/>
    </source>
</evidence>
<name>A0A653CTI4_CALMS</name>
<keyword evidence="1" id="KW-0472">Membrane</keyword>
<dbReference type="EMBL" id="CAACVG010008834">
    <property type="protein sequence ID" value="VEN51208.1"/>
    <property type="molecule type" value="Genomic_DNA"/>
</dbReference>
<feature type="domain" description="Transposable element P transposase-like RNase H" evidence="2">
    <location>
        <begin position="1"/>
        <end position="95"/>
    </location>
</feature>
<organism evidence="3 4">
    <name type="scientific">Callosobruchus maculatus</name>
    <name type="common">Southern cowpea weevil</name>
    <name type="synonym">Pulse bruchid</name>
    <dbReference type="NCBI Taxonomy" id="64391"/>
    <lineage>
        <taxon>Eukaryota</taxon>
        <taxon>Metazoa</taxon>
        <taxon>Ecdysozoa</taxon>
        <taxon>Arthropoda</taxon>
        <taxon>Hexapoda</taxon>
        <taxon>Insecta</taxon>
        <taxon>Pterygota</taxon>
        <taxon>Neoptera</taxon>
        <taxon>Endopterygota</taxon>
        <taxon>Coleoptera</taxon>
        <taxon>Polyphaga</taxon>
        <taxon>Cucujiformia</taxon>
        <taxon>Chrysomeloidea</taxon>
        <taxon>Chrysomelidae</taxon>
        <taxon>Bruchinae</taxon>
        <taxon>Bruchini</taxon>
        <taxon>Callosobruchus</taxon>
    </lineage>
</organism>